<evidence type="ECO:0000256" key="1">
    <source>
        <dbReference type="ARBA" id="ARBA00010875"/>
    </source>
</evidence>
<comment type="subcellular location">
    <subcellularLocation>
        <location evidence="9">Cytoplasm</location>
    </subcellularLocation>
</comment>
<feature type="binding site" evidence="9">
    <location>
        <position position="141"/>
    </location>
    <ligand>
        <name>Zn(2+)</name>
        <dbReference type="ChEBI" id="CHEBI:29105"/>
        <note>catalytic</note>
    </ligand>
</feature>
<feature type="binding site" evidence="9">
    <location>
        <position position="135"/>
    </location>
    <ligand>
        <name>Zn(2+)</name>
        <dbReference type="ChEBI" id="CHEBI:29105"/>
        <note>catalytic</note>
    </ligand>
</feature>
<dbReference type="NCBIfam" id="TIGR00043">
    <property type="entry name" value="rRNA maturation RNase YbeY"/>
    <property type="match status" value="1"/>
</dbReference>
<evidence type="ECO:0000256" key="9">
    <source>
        <dbReference type="HAMAP-Rule" id="MF_00009"/>
    </source>
</evidence>
<proteinExistence type="inferred from homology"/>
<keyword evidence="5 9" id="KW-0479">Metal-binding</keyword>
<keyword evidence="8 9" id="KW-0862">Zinc</keyword>
<gene>
    <name evidence="9 10" type="primary">ybeY</name>
    <name evidence="10" type="ORF">H9968_04755</name>
</gene>
<dbReference type="InterPro" id="IPR023091">
    <property type="entry name" value="MetalPrtase_cat_dom_sf_prd"/>
</dbReference>
<dbReference type="GO" id="GO:0006364">
    <property type="term" value="P:rRNA processing"/>
    <property type="evidence" value="ECO:0007669"/>
    <property type="project" value="UniProtKB-UniRule"/>
</dbReference>
<comment type="similarity">
    <text evidence="1 9">Belongs to the endoribonuclease YbeY family.</text>
</comment>
<keyword evidence="6 9" id="KW-0255">Endonuclease</keyword>
<keyword evidence="4 9" id="KW-0540">Nuclease</keyword>
<dbReference type="EC" id="3.1.-.-" evidence="9"/>
<keyword evidence="2 9" id="KW-0690">Ribosome biogenesis</keyword>
<organism evidence="10 11">
    <name type="scientific">Candidatus Anaerobutyricum stercoris</name>
    <dbReference type="NCBI Taxonomy" id="2838457"/>
    <lineage>
        <taxon>Bacteria</taxon>
        <taxon>Bacillati</taxon>
        <taxon>Bacillota</taxon>
        <taxon>Clostridia</taxon>
        <taxon>Lachnospirales</taxon>
        <taxon>Lachnospiraceae</taxon>
        <taxon>Anaerobutyricum</taxon>
    </lineage>
</organism>
<feature type="binding site" evidence="9">
    <location>
        <position position="131"/>
    </location>
    <ligand>
        <name>Zn(2+)</name>
        <dbReference type="ChEBI" id="CHEBI:29105"/>
        <note>catalytic</note>
    </ligand>
</feature>
<evidence type="ECO:0000256" key="6">
    <source>
        <dbReference type="ARBA" id="ARBA00022759"/>
    </source>
</evidence>
<dbReference type="PANTHER" id="PTHR46986:SF1">
    <property type="entry name" value="ENDORIBONUCLEASE YBEY, CHLOROPLASTIC"/>
    <property type="match status" value="1"/>
</dbReference>
<sequence length="168" mass="19953">MHIEIEYSYKEKFIPDYEKIINNVVETALDYEDCPYESQVYVLLTDNEEIHQVNMEQRQIDRPTDVLSFPMAEYTHPADFSDLEEREPDAFHPETGELMLGDILISMDKVKEQAREYGHSEQRELAFLVAHSMLHLMGYDHMEDGEREEMERKQEEILTQCGYLREVK</sequence>
<dbReference type="HAMAP" id="MF_00009">
    <property type="entry name" value="Endoribonucl_YbeY"/>
    <property type="match status" value="1"/>
</dbReference>
<evidence type="ECO:0000256" key="2">
    <source>
        <dbReference type="ARBA" id="ARBA00022517"/>
    </source>
</evidence>
<keyword evidence="3 9" id="KW-0698">rRNA processing</keyword>
<dbReference type="GO" id="GO:0008270">
    <property type="term" value="F:zinc ion binding"/>
    <property type="evidence" value="ECO:0007669"/>
    <property type="project" value="UniProtKB-UniRule"/>
</dbReference>
<dbReference type="SUPFAM" id="SSF55486">
    <property type="entry name" value="Metalloproteases ('zincins'), catalytic domain"/>
    <property type="match status" value="1"/>
</dbReference>
<dbReference type="InterPro" id="IPR020549">
    <property type="entry name" value="YbeY_CS"/>
</dbReference>
<dbReference type="Gene3D" id="3.40.390.30">
    <property type="entry name" value="Metalloproteases ('zincins'), catalytic domain"/>
    <property type="match status" value="1"/>
</dbReference>
<evidence type="ECO:0000313" key="10">
    <source>
        <dbReference type="EMBL" id="HIZ39227.1"/>
    </source>
</evidence>
<dbReference type="GO" id="GO:0004521">
    <property type="term" value="F:RNA endonuclease activity"/>
    <property type="evidence" value="ECO:0007669"/>
    <property type="project" value="UniProtKB-UniRule"/>
</dbReference>
<evidence type="ECO:0000313" key="11">
    <source>
        <dbReference type="Proteomes" id="UP000824049"/>
    </source>
</evidence>
<dbReference type="GO" id="GO:0004222">
    <property type="term" value="F:metalloendopeptidase activity"/>
    <property type="evidence" value="ECO:0007669"/>
    <property type="project" value="InterPro"/>
</dbReference>
<name>A0A9D2EL47_9FIRM</name>
<comment type="function">
    <text evidence="9">Single strand-specific metallo-endoribonuclease involved in late-stage 70S ribosome quality control and in maturation of the 3' terminus of the 16S rRNA.</text>
</comment>
<dbReference type="PANTHER" id="PTHR46986">
    <property type="entry name" value="ENDORIBONUCLEASE YBEY, CHLOROPLASTIC"/>
    <property type="match status" value="1"/>
</dbReference>
<evidence type="ECO:0000256" key="8">
    <source>
        <dbReference type="ARBA" id="ARBA00022833"/>
    </source>
</evidence>
<reference evidence="10" key="1">
    <citation type="journal article" date="2021" name="PeerJ">
        <title>Extensive microbial diversity within the chicken gut microbiome revealed by metagenomics and culture.</title>
        <authorList>
            <person name="Gilroy R."/>
            <person name="Ravi A."/>
            <person name="Getino M."/>
            <person name="Pursley I."/>
            <person name="Horton D.L."/>
            <person name="Alikhan N.F."/>
            <person name="Baker D."/>
            <person name="Gharbi K."/>
            <person name="Hall N."/>
            <person name="Watson M."/>
            <person name="Adriaenssens E.M."/>
            <person name="Foster-Nyarko E."/>
            <person name="Jarju S."/>
            <person name="Secka A."/>
            <person name="Antonio M."/>
            <person name="Oren A."/>
            <person name="Chaudhuri R.R."/>
            <person name="La Ragione R."/>
            <person name="Hildebrand F."/>
            <person name="Pallen M.J."/>
        </authorList>
    </citation>
    <scope>NUCLEOTIDE SEQUENCE</scope>
    <source>
        <strain evidence="10">CHK179-28034</strain>
    </source>
</reference>
<dbReference type="Proteomes" id="UP000824049">
    <property type="component" value="Unassembled WGS sequence"/>
</dbReference>
<dbReference type="GO" id="GO:0005737">
    <property type="term" value="C:cytoplasm"/>
    <property type="evidence" value="ECO:0007669"/>
    <property type="project" value="UniProtKB-SubCell"/>
</dbReference>
<accession>A0A9D2EL47</accession>
<dbReference type="EMBL" id="DXBR01000046">
    <property type="protein sequence ID" value="HIZ39227.1"/>
    <property type="molecule type" value="Genomic_DNA"/>
</dbReference>
<protein>
    <recommendedName>
        <fullName evidence="9">Endoribonuclease YbeY</fullName>
        <ecNumber evidence="9">3.1.-.-</ecNumber>
    </recommendedName>
</protein>
<keyword evidence="9" id="KW-0963">Cytoplasm</keyword>
<dbReference type="PROSITE" id="PS01306">
    <property type="entry name" value="UPF0054"/>
    <property type="match status" value="1"/>
</dbReference>
<dbReference type="InterPro" id="IPR002036">
    <property type="entry name" value="YbeY"/>
</dbReference>
<evidence type="ECO:0000256" key="3">
    <source>
        <dbReference type="ARBA" id="ARBA00022552"/>
    </source>
</evidence>
<evidence type="ECO:0000256" key="5">
    <source>
        <dbReference type="ARBA" id="ARBA00022723"/>
    </source>
</evidence>
<reference evidence="10" key="2">
    <citation type="submission" date="2021-04" db="EMBL/GenBank/DDBJ databases">
        <authorList>
            <person name="Gilroy R."/>
        </authorList>
    </citation>
    <scope>NUCLEOTIDE SEQUENCE</scope>
    <source>
        <strain evidence="10">CHK179-28034</strain>
    </source>
</reference>
<comment type="caution">
    <text evidence="10">The sequence shown here is derived from an EMBL/GenBank/DDBJ whole genome shotgun (WGS) entry which is preliminary data.</text>
</comment>
<dbReference type="AlphaFoldDB" id="A0A9D2EL47"/>
<evidence type="ECO:0000256" key="4">
    <source>
        <dbReference type="ARBA" id="ARBA00022722"/>
    </source>
</evidence>
<comment type="cofactor">
    <cofactor evidence="9">
        <name>Zn(2+)</name>
        <dbReference type="ChEBI" id="CHEBI:29105"/>
    </cofactor>
    <text evidence="9">Binds 1 zinc ion.</text>
</comment>
<dbReference type="Pfam" id="PF02130">
    <property type="entry name" value="YbeY"/>
    <property type="match status" value="1"/>
</dbReference>
<evidence type="ECO:0000256" key="7">
    <source>
        <dbReference type="ARBA" id="ARBA00022801"/>
    </source>
</evidence>
<keyword evidence="7 9" id="KW-0378">Hydrolase</keyword>